<organism evidence="10 11">
    <name type="scientific">Novymonas esmeraldas</name>
    <dbReference type="NCBI Taxonomy" id="1808958"/>
    <lineage>
        <taxon>Eukaryota</taxon>
        <taxon>Discoba</taxon>
        <taxon>Euglenozoa</taxon>
        <taxon>Kinetoplastea</taxon>
        <taxon>Metakinetoplastina</taxon>
        <taxon>Trypanosomatida</taxon>
        <taxon>Trypanosomatidae</taxon>
        <taxon>Novymonas</taxon>
    </lineage>
</organism>
<keyword evidence="11" id="KW-1185">Reference proteome</keyword>
<dbReference type="InterPro" id="IPR001333">
    <property type="entry name" value="Peptidase_M32_Taq"/>
</dbReference>
<dbReference type="PIRSF" id="PIRSF006615">
    <property type="entry name" value="Zn_crbxpep_Taq"/>
    <property type="match status" value="1"/>
</dbReference>
<evidence type="ECO:0000256" key="8">
    <source>
        <dbReference type="ARBA" id="ARBA00066553"/>
    </source>
</evidence>
<dbReference type="SUPFAM" id="SSF55486">
    <property type="entry name" value="Metalloproteases ('zincins'), catalytic domain"/>
    <property type="match status" value="1"/>
</dbReference>
<dbReference type="Pfam" id="PF02074">
    <property type="entry name" value="Peptidase_M32"/>
    <property type="match status" value="1"/>
</dbReference>
<accession>A0AAW0ENN4</accession>
<dbReference type="PANTHER" id="PTHR34217">
    <property type="entry name" value="METAL-DEPENDENT CARBOXYPEPTIDASE"/>
    <property type="match status" value="1"/>
</dbReference>
<proteinExistence type="inferred from homology"/>
<keyword evidence="5" id="KW-0482">Metalloprotease</keyword>
<protein>
    <recommendedName>
        <fullName evidence="8">carboxypeptidase Taq</fullName>
        <ecNumber evidence="8">3.4.17.19</ecNumber>
    </recommendedName>
</protein>
<dbReference type="PRINTS" id="PR00998">
    <property type="entry name" value="CRBOXYPTASET"/>
</dbReference>
<evidence type="ECO:0000256" key="2">
    <source>
        <dbReference type="ARBA" id="ARBA00022670"/>
    </source>
</evidence>
<evidence type="ECO:0000313" key="11">
    <source>
        <dbReference type="Proteomes" id="UP001430356"/>
    </source>
</evidence>
<dbReference type="PROSITE" id="PS52034">
    <property type="entry name" value="PEPTIDASE_M32"/>
    <property type="match status" value="1"/>
</dbReference>
<keyword evidence="3" id="KW-0479">Metal-binding</keyword>
<comment type="similarity">
    <text evidence="7">Belongs to the peptidase M32 family.</text>
</comment>
<dbReference type="EMBL" id="JAECZO010000051">
    <property type="protein sequence ID" value="KAK7195271.1"/>
    <property type="molecule type" value="Genomic_DNA"/>
</dbReference>
<gene>
    <name evidence="10" type="ORF">NESM_000452800</name>
</gene>
<evidence type="ECO:0000256" key="9">
    <source>
        <dbReference type="PIRSR" id="PIRSR006615-2"/>
    </source>
</evidence>
<dbReference type="GO" id="GO:0004181">
    <property type="term" value="F:metallocarboxypeptidase activity"/>
    <property type="evidence" value="ECO:0007669"/>
    <property type="project" value="InterPro"/>
</dbReference>
<evidence type="ECO:0000256" key="3">
    <source>
        <dbReference type="ARBA" id="ARBA00022723"/>
    </source>
</evidence>
<dbReference type="PANTHER" id="PTHR34217:SF1">
    <property type="entry name" value="CARBOXYPEPTIDASE 1"/>
    <property type="match status" value="1"/>
</dbReference>
<reference evidence="10 11" key="1">
    <citation type="journal article" date="2021" name="MBio">
        <title>A New Model Trypanosomatid, Novymonas esmeraldas: Genomic Perception of Its 'Candidatus Pandoraea novymonadis' Endosymbiont.</title>
        <authorList>
            <person name="Zakharova A."/>
            <person name="Saura A."/>
            <person name="Butenko A."/>
            <person name="Podesvova L."/>
            <person name="Warmusova S."/>
            <person name="Kostygov A.Y."/>
            <person name="Nenarokova A."/>
            <person name="Lukes J."/>
            <person name="Opperdoes F.R."/>
            <person name="Yurchenko V."/>
        </authorList>
    </citation>
    <scope>NUCLEOTIDE SEQUENCE [LARGE SCALE GENOMIC DNA]</scope>
    <source>
        <strain evidence="10 11">E262AT.01</strain>
    </source>
</reference>
<sequence length="503" mass="57382">MEAYRKLEEVFEKAYRFQHFVDLAWWDANAMMPSCGVEARGKVMAVMMNHIHQMRASPEVQALIGEAAAAVGEMSDVESANFREMQRVVREETIFADEFVRRKAMLTSAAPQVWAKAKAKNDFQMFLPYFKQTVEVSREEARIRANNTGMTPYGALLDSHEPGLTVEKLEEIFNDIKSWLPQLIREVQENRKDIDASIVPLQTPIPIAAQEALGRFFTQVWGYDPEGRLDVAPHPFSGMVKEDSRITTHYSVDNYEKSVFATIHEMGHSRYETGCGPREKLGQPVCMARSAGIHESQSRFGEVIVGRSGAFAEFMTPHLRRYLGEQPAFTAENVRKLNQVVRPGFIRVAADEVCYPMHVILRFEIERALIDGEMEPEQVPQVWAEKVKEYFSIDTCGCDDIGCLQDCHWSNCFYGSFPGYAIGSIFAAQLMATIRKEMGDDTVDKCIRNGDMAPILEKQREKVWSRGCMYPTMMDVIVKATGEPLTTKYFRAHLERRYLRNED</sequence>
<dbReference type="Gene3D" id="1.10.1370.30">
    <property type="match status" value="1"/>
</dbReference>
<keyword evidence="4" id="KW-0378">Hydrolase</keyword>
<dbReference type="Proteomes" id="UP001430356">
    <property type="component" value="Unassembled WGS sequence"/>
</dbReference>
<evidence type="ECO:0000256" key="6">
    <source>
        <dbReference type="ARBA" id="ARBA00052755"/>
    </source>
</evidence>
<comment type="catalytic activity">
    <reaction evidence="6">
        <text>Release of a C-terminal amino acid with broad specificity, except for -Pro.</text>
        <dbReference type="EC" id="3.4.17.19"/>
    </reaction>
</comment>
<evidence type="ECO:0000256" key="4">
    <source>
        <dbReference type="ARBA" id="ARBA00022801"/>
    </source>
</evidence>
<dbReference type="CDD" id="cd06460">
    <property type="entry name" value="M32_Taq"/>
    <property type="match status" value="1"/>
</dbReference>
<evidence type="ECO:0000256" key="1">
    <source>
        <dbReference type="ARBA" id="ARBA00022645"/>
    </source>
</evidence>
<feature type="active site" description="Proton donor/acceptor" evidence="9">
    <location>
        <position position="265"/>
    </location>
</feature>
<keyword evidence="1 10" id="KW-0121">Carboxypeptidase</keyword>
<evidence type="ECO:0000256" key="5">
    <source>
        <dbReference type="ARBA" id="ARBA00023049"/>
    </source>
</evidence>
<dbReference type="AlphaFoldDB" id="A0AAW0ENN4"/>
<dbReference type="FunFam" id="1.10.1370.30:FF:000003">
    <property type="entry name" value="Thermostable carboxypeptidase 1"/>
    <property type="match status" value="1"/>
</dbReference>
<comment type="caution">
    <text evidence="10">The sequence shown here is derived from an EMBL/GenBank/DDBJ whole genome shotgun (WGS) entry which is preliminary data.</text>
</comment>
<evidence type="ECO:0000313" key="10">
    <source>
        <dbReference type="EMBL" id="KAK7195271.1"/>
    </source>
</evidence>
<dbReference type="EC" id="3.4.17.19" evidence="8"/>
<dbReference type="GO" id="GO:0046914">
    <property type="term" value="F:transition metal ion binding"/>
    <property type="evidence" value="ECO:0007669"/>
    <property type="project" value="UniProtKB-ARBA"/>
</dbReference>
<name>A0AAW0ENN4_9TRYP</name>
<evidence type="ECO:0000256" key="7">
    <source>
        <dbReference type="ARBA" id="ARBA00061580"/>
    </source>
</evidence>
<dbReference type="GO" id="GO:0006508">
    <property type="term" value="P:proteolysis"/>
    <property type="evidence" value="ECO:0007669"/>
    <property type="project" value="UniProtKB-KW"/>
</dbReference>
<keyword evidence="2" id="KW-0645">Protease</keyword>